<proteinExistence type="predicted"/>
<reference evidence="1" key="1">
    <citation type="submission" date="2020-05" db="EMBL/GenBank/DDBJ databases">
        <title>Large-scale comparative analyses of tick genomes elucidate their genetic diversity and vector capacities.</title>
        <authorList>
            <person name="Jia N."/>
            <person name="Wang J."/>
            <person name="Shi W."/>
            <person name="Du L."/>
            <person name="Sun Y."/>
            <person name="Zhan W."/>
            <person name="Jiang J."/>
            <person name="Wang Q."/>
            <person name="Zhang B."/>
            <person name="Ji P."/>
            <person name="Sakyi L.B."/>
            <person name="Cui X."/>
            <person name="Yuan T."/>
            <person name="Jiang B."/>
            <person name="Yang W."/>
            <person name="Lam T.T.-Y."/>
            <person name="Chang Q."/>
            <person name="Ding S."/>
            <person name="Wang X."/>
            <person name="Zhu J."/>
            <person name="Ruan X."/>
            <person name="Zhao L."/>
            <person name="Wei J."/>
            <person name="Que T."/>
            <person name="Du C."/>
            <person name="Cheng J."/>
            <person name="Dai P."/>
            <person name="Han X."/>
            <person name="Huang E."/>
            <person name="Gao Y."/>
            <person name="Liu J."/>
            <person name="Shao H."/>
            <person name="Ye R."/>
            <person name="Li L."/>
            <person name="Wei W."/>
            <person name="Wang X."/>
            <person name="Wang C."/>
            <person name="Yang T."/>
            <person name="Huo Q."/>
            <person name="Li W."/>
            <person name="Guo W."/>
            <person name="Chen H."/>
            <person name="Zhou L."/>
            <person name="Ni X."/>
            <person name="Tian J."/>
            <person name="Zhou Y."/>
            <person name="Sheng Y."/>
            <person name="Liu T."/>
            <person name="Pan Y."/>
            <person name="Xia L."/>
            <person name="Li J."/>
            <person name="Zhao F."/>
            <person name="Cao W."/>
        </authorList>
    </citation>
    <scope>NUCLEOTIDE SEQUENCE</scope>
    <source>
        <strain evidence="1">Dsil-2018</strain>
    </source>
</reference>
<evidence type="ECO:0000313" key="1">
    <source>
        <dbReference type="EMBL" id="KAH7949787.1"/>
    </source>
</evidence>
<name>A0ACB8CS10_DERSI</name>
<protein>
    <submittedName>
        <fullName evidence="1">Uncharacterized protein</fullName>
    </submittedName>
</protein>
<evidence type="ECO:0000313" key="2">
    <source>
        <dbReference type="Proteomes" id="UP000821865"/>
    </source>
</evidence>
<dbReference type="Proteomes" id="UP000821865">
    <property type="component" value="Chromosome 5"/>
</dbReference>
<keyword evidence="2" id="KW-1185">Reference proteome</keyword>
<accession>A0ACB8CS10</accession>
<sequence>MDTNDAKEIGNLGVDLDGARGVFTGTLIDYRMPCTASEDTTCQIVSNLSVWNELLCWIHLELRELPETGRQIGLVRVREKWFRLATEYHLRRAAAVLYWLLKTHRCVASVHIPYLNTSSGERCKFYRAVFEKLLDGNSIKSLTVECSLGVDSTSVYNVILSLKCLEEFESWDPWSGSLVSTAICALIPTTTTLTVLHLSKYLHLDGIQAQTLFAALRANTTLKDLSLGGAAIRGDPASFVQFLASNATLQRLVLGDISCRLDNTLKCIFEGMLKNGSVWSLEVDNFILDSESVELGARMLRESKVLRCFKFSTRASTHDDHMMTDRCRQEIPGNIGTWHEAVSQSNTLQYMTLSFGIWNAEHWGSFFRILSKHKSLKMVTIDVREIEYAHLAGVVRELELSGSEEKVSFNAPCRIDTLALSDCKRCSELAAYVPIKSEPNFLRVFEQLPALSHLNALSLTIEHWDITICSLVAQYIATTSVLRKLHIQLNLESYPRESVQWFPALSQSLLLNRSITELGIGARVHPSEALAIVGEAVRRRATIRTICILEWSAPALLSFMCGLSAGIAKNRTLCHTASGYYYEWAHNVKGWFAVYHTARRNSGFVARAAQFLNHARCDRHCAAGLDRVSRHPALLAELAEVLSIGQVEAADMVQRRFRSIEGLHEFMRLAGVVKGRVTCLPREDGRTQLDDLTYDCWAHVRRYLELDDVPHSSASPSSP</sequence>
<gene>
    <name evidence="1" type="ORF">HPB49_015367</name>
</gene>
<comment type="caution">
    <text evidence="1">The sequence shown here is derived from an EMBL/GenBank/DDBJ whole genome shotgun (WGS) entry which is preliminary data.</text>
</comment>
<dbReference type="EMBL" id="CM023474">
    <property type="protein sequence ID" value="KAH7949787.1"/>
    <property type="molecule type" value="Genomic_DNA"/>
</dbReference>
<organism evidence="1 2">
    <name type="scientific">Dermacentor silvarum</name>
    <name type="common">Tick</name>
    <dbReference type="NCBI Taxonomy" id="543639"/>
    <lineage>
        <taxon>Eukaryota</taxon>
        <taxon>Metazoa</taxon>
        <taxon>Ecdysozoa</taxon>
        <taxon>Arthropoda</taxon>
        <taxon>Chelicerata</taxon>
        <taxon>Arachnida</taxon>
        <taxon>Acari</taxon>
        <taxon>Parasitiformes</taxon>
        <taxon>Ixodida</taxon>
        <taxon>Ixodoidea</taxon>
        <taxon>Ixodidae</taxon>
        <taxon>Rhipicephalinae</taxon>
        <taxon>Dermacentor</taxon>
    </lineage>
</organism>